<dbReference type="CDD" id="cd10225">
    <property type="entry name" value="ASKHA_NBD_MreB-like"/>
    <property type="match status" value="1"/>
</dbReference>
<comment type="function">
    <text evidence="6">Forms membrane-associated dynamic filaments that are essential for cell shape determination. Acts by regulating cell wall synthesis and cell elongation, and thus cell shape. A feedback loop between cell geometry and MreB localization may maintain elongated cell shape by targeting cell wall growth to regions of negative cell wall curvature.</text>
</comment>
<proteinExistence type="inferred from homology"/>
<dbReference type="GO" id="GO:0000902">
    <property type="term" value="P:cell morphogenesis"/>
    <property type="evidence" value="ECO:0007669"/>
    <property type="project" value="InterPro"/>
</dbReference>
<dbReference type="PANTHER" id="PTHR42749">
    <property type="entry name" value="CELL SHAPE-DETERMINING PROTEIN MREB"/>
    <property type="match status" value="1"/>
</dbReference>
<keyword evidence="3 6" id="KW-0067">ATP-binding</keyword>
<accession>A0A1B3WFA7</accession>
<evidence type="ECO:0000256" key="2">
    <source>
        <dbReference type="ARBA" id="ARBA00022741"/>
    </source>
</evidence>
<comment type="subunit">
    <text evidence="6">Forms polymers.</text>
</comment>
<dbReference type="GO" id="GO:0005524">
    <property type="term" value="F:ATP binding"/>
    <property type="evidence" value="ECO:0007669"/>
    <property type="project" value="UniProtKB-KW"/>
</dbReference>
<keyword evidence="4 6" id="KW-0133">Cell shape</keyword>
<evidence type="ECO:0000313" key="7">
    <source>
        <dbReference type="EMBL" id="AOH39640.1"/>
    </source>
</evidence>
<evidence type="ECO:0000256" key="4">
    <source>
        <dbReference type="ARBA" id="ARBA00022960"/>
    </source>
</evidence>
<dbReference type="NCBIfam" id="NF010539">
    <property type="entry name" value="PRK13927.1"/>
    <property type="match status" value="1"/>
</dbReference>
<protein>
    <recommendedName>
        <fullName evidence="6">Cell shape-determining protein MreB</fullName>
    </recommendedName>
</protein>
<feature type="binding site" evidence="6">
    <location>
        <begin position="210"/>
        <end position="213"/>
    </location>
    <ligand>
        <name>ATP</name>
        <dbReference type="ChEBI" id="CHEBI:30616"/>
    </ligand>
</feature>
<dbReference type="STRING" id="39950.BCB69_03470"/>
<evidence type="ECO:0000256" key="6">
    <source>
        <dbReference type="HAMAP-Rule" id="MF_02207"/>
    </source>
</evidence>
<organism evidence="7 8">
    <name type="scientific">Dialister pneumosintes</name>
    <dbReference type="NCBI Taxonomy" id="39950"/>
    <lineage>
        <taxon>Bacteria</taxon>
        <taxon>Bacillati</taxon>
        <taxon>Bacillota</taxon>
        <taxon>Negativicutes</taxon>
        <taxon>Veillonellales</taxon>
        <taxon>Veillonellaceae</taxon>
        <taxon>Dialister</taxon>
    </lineage>
</organism>
<feature type="binding site" evidence="6">
    <location>
        <begin position="162"/>
        <end position="164"/>
    </location>
    <ligand>
        <name>ATP</name>
        <dbReference type="ChEBI" id="CHEBI:30616"/>
    </ligand>
</feature>
<evidence type="ECO:0000256" key="1">
    <source>
        <dbReference type="ARBA" id="ARBA00022490"/>
    </source>
</evidence>
<dbReference type="GO" id="GO:0005737">
    <property type="term" value="C:cytoplasm"/>
    <property type="evidence" value="ECO:0007669"/>
    <property type="project" value="UniProtKB-SubCell"/>
</dbReference>
<dbReference type="Gene3D" id="3.30.420.40">
    <property type="match status" value="3"/>
</dbReference>
<dbReference type="EMBL" id="CP017037">
    <property type="protein sequence ID" value="AOH39640.1"/>
    <property type="molecule type" value="Genomic_DNA"/>
</dbReference>
<evidence type="ECO:0000313" key="8">
    <source>
        <dbReference type="Proteomes" id="UP000094757"/>
    </source>
</evidence>
<name>A0A1B3WFA7_9FIRM</name>
<dbReference type="Proteomes" id="UP000094757">
    <property type="component" value="Chromosome"/>
</dbReference>
<evidence type="ECO:0000256" key="5">
    <source>
        <dbReference type="ARBA" id="ARBA00023458"/>
    </source>
</evidence>
<dbReference type="PRINTS" id="PR01652">
    <property type="entry name" value="SHAPEPROTEIN"/>
</dbReference>
<comment type="caution">
    <text evidence="6">Lacks conserved residue(s) required for the propagation of feature annotation.</text>
</comment>
<evidence type="ECO:0000256" key="3">
    <source>
        <dbReference type="ARBA" id="ARBA00022840"/>
    </source>
</evidence>
<comment type="subcellular location">
    <subcellularLocation>
        <location evidence="6">Cytoplasm</location>
    </subcellularLocation>
    <text evidence="6">Membrane-associated.</text>
</comment>
<dbReference type="SUPFAM" id="SSF53067">
    <property type="entry name" value="Actin-like ATPase domain"/>
    <property type="match status" value="2"/>
</dbReference>
<gene>
    <name evidence="6" type="primary">mreB</name>
    <name evidence="7" type="ORF">BCB69_03470</name>
</gene>
<sequence>MDWIGSLGAEDIGVDLGSSNVVIYIKNKGLVLPESSVVAMRHNSSDFVAYGTQAEEMEGRTPQGIYTIRPIKESAIIDYKSTAYLLNSIINQSYLKRVFFHPRLIICVPVGITGVQRRALLEAAFTMGARKTVLIEQPIASLIGTGINIENMEGAMVVDVGGGTASVAVVSTHGVVVSDFSRQAGLAMDQAIISYVRDKYKVEIGRKTAEIMKISLGTMWYIKEEQQFLEVCGSSLVTGLPVKITVTGQDVAESLYPLLENIFHKVRNVLQKTPPALLGDIREHGIMISGGAGQLKGLDRMITNLTGIPSYVVEHPLYVNAIGAGTVLEHMNILRDALQDLR</sequence>
<dbReference type="HAMAP" id="MF_02207">
    <property type="entry name" value="MreB"/>
    <property type="match status" value="1"/>
</dbReference>
<keyword evidence="2 6" id="KW-0547">Nucleotide-binding</keyword>
<dbReference type="PANTHER" id="PTHR42749:SF1">
    <property type="entry name" value="CELL SHAPE-DETERMINING PROTEIN MREB"/>
    <property type="match status" value="1"/>
</dbReference>
<comment type="similarity">
    <text evidence="5 6">Belongs to the FtsA/MreB family.</text>
</comment>
<dbReference type="InterPro" id="IPR056546">
    <property type="entry name" value="MreB_MamK-like"/>
</dbReference>
<dbReference type="GO" id="GO:0008360">
    <property type="term" value="P:regulation of cell shape"/>
    <property type="evidence" value="ECO:0007669"/>
    <property type="project" value="UniProtKB-UniRule"/>
</dbReference>
<dbReference type="InterPro" id="IPR004753">
    <property type="entry name" value="MreB"/>
</dbReference>
<keyword evidence="1 6" id="KW-0963">Cytoplasm</keyword>
<dbReference type="Pfam" id="PF06723">
    <property type="entry name" value="MreB_Mbl"/>
    <property type="match status" value="1"/>
</dbReference>
<dbReference type="AlphaFoldDB" id="A0A1B3WFA7"/>
<reference evidence="8" key="1">
    <citation type="submission" date="2016-08" db="EMBL/GenBank/DDBJ databases">
        <authorList>
            <person name="Holder M.E."/>
            <person name="Ajami N.J."/>
            <person name="Petrosino J.F."/>
        </authorList>
    </citation>
    <scope>NUCLEOTIDE SEQUENCE [LARGE SCALE GENOMIC DNA]</scope>
    <source>
        <strain evidence="8">F0677</strain>
    </source>
</reference>
<dbReference type="KEGG" id="dpn:BCB69_03470"/>
<dbReference type="InterPro" id="IPR043129">
    <property type="entry name" value="ATPase_NBD"/>
</dbReference>